<gene>
    <name evidence="4" type="ORF">QBC36DRAFT_303887</name>
</gene>
<dbReference type="PROSITE" id="PS51468">
    <property type="entry name" value="VIT"/>
    <property type="match status" value="1"/>
</dbReference>
<proteinExistence type="predicted"/>
<dbReference type="EMBL" id="MU866363">
    <property type="protein sequence ID" value="KAK4173174.1"/>
    <property type="molecule type" value="Genomic_DNA"/>
</dbReference>
<feature type="domain" description="VWFA" evidence="2">
    <location>
        <begin position="353"/>
        <end position="535"/>
    </location>
</feature>
<feature type="domain" description="VIT" evidence="3">
    <location>
        <begin position="60"/>
        <end position="191"/>
    </location>
</feature>
<dbReference type="SMART" id="SM00609">
    <property type="entry name" value="VIT"/>
    <property type="match status" value="1"/>
</dbReference>
<evidence type="ECO:0000313" key="4">
    <source>
        <dbReference type="EMBL" id="KAK4173174.1"/>
    </source>
</evidence>
<evidence type="ECO:0000259" key="3">
    <source>
        <dbReference type="PROSITE" id="PS51468"/>
    </source>
</evidence>
<protein>
    <submittedName>
        <fullName evidence="4">von Willebrand factor type A domain-containing protein</fullName>
    </submittedName>
</protein>
<comment type="caution">
    <text evidence="4">The sequence shown here is derived from an EMBL/GenBank/DDBJ whole genome shotgun (WGS) entry which is preliminary data.</text>
</comment>
<reference evidence="4" key="2">
    <citation type="submission" date="2023-05" db="EMBL/GenBank/DDBJ databases">
        <authorList>
            <consortium name="Lawrence Berkeley National Laboratory"/>
            <person name="Steindorff A."/>
            <person name="Hensen N."/>
            <person name="Bonometti L."/>
            <person name="Westerberg I."/>
            <person name="Brannstrom I.O."/>
            <person name="Guillou S."/>
            <person name="Cros-Aarteil S."/>
            <person name="Calhoun S."/>
            <person name="Haridas S."/>
            <person name="Kuo A."/>
            <person name="Mondo S."/>
            <person name="Pangilinan J."/>
            <person name="Riley R."/>
            <person name="Labutti K."/>
            <person name="Andreopoulos B."/>
            <person name="Lipzen A."/>
            <person name="Chen C."/>
            <person name="Yanf M."/>
            <person name="Daum C."/>
            <person name="Ng V."/>
            <person name="Clum A."/>
            <person name="Ohm R."/>
            <person name="Martin F."/>
            <person name="Silar P."/>
            <person name="Natvig D."/>
            <person name="Lalanne C."/>
            <person name="Gautier V."/>
            <person name="Ament-Velasquez S.L."/>
            <person name="Kruys A."/>
            <person name="Hutchinson M.I."/>
            <person name="Powell A.J."/>
            <person name="Barry K."/>
            <person name="Miller A.N."/>
            <person name="Grigoriev I.V."/>
            <person name="Debuchy R."/>
            <person name="Gladieux P."/>
            <person name="Thoren M.H."/>
            <person name="Johannesson H."/>
        </authorList>
    </citation>
    <scope>NUCLEOTIDE SEQUENCE</scope>
    <source>
        <strain evidence="4">CBS 892.96</strain>
    </source>
</reference>
<evidence type="ECO:0000313" key="5">
    <source>
        <dbReference type="Proteomes" id="UP001302321"/>
    </source>
</evidence>
<keyword evidence="5" id="KW-1185">Reference proteome</keyword>
<dbReference type="InterPro" id="IPR002035">
    <property type="entry name" value="VWF_A"/>
</dbReference>
<dbReference type="InterPro" id="IPR036465">
    <property type="entry name" value="vWFA_dom_sf"/>
</dbReference>
<dbReference type="Gene3D" id="3.40.50.410">
    <property type="entry name" value="von Willebrand factor, type A domain"/>
    <property type="match status" value="1"/>
</dbReference>
<dbReference type="AlphaFoldDB" id="A0AAN6W0H6"/>
<dbReference type="Pfam" id="PF13768">
    <property type="entry name" value="VWA_3"/>
    <property type="match status" value="1"/>
</dbReference>
<name>A0AAN6W0H6_9PEZI</name>
<dbReference type="InterPro" id="IPR013694">
    <property type="entry name" value="VIT"/>
</dbReference>
<dbReference type="Proteomes" id="UP001302321">
    <property type="component" value="Unassembled WGS sequence"/>
</dbReference>
<dbReference type="PROSITE" id="PS50234">
    <property type="entry name" value="VWFA"/>
    <property type="match status" value="1"/>
</dbReference>
<dbReference type="PANTHER" id="PTHR45737">
    <property type="entry name" value="VON WILLEBRAND FACTOR A DOMAIN-CONTAINING PROTEIN 5A"/>
    <property type="match status" value="1"/>
</dbReference>
<dbReference type="SUPFAM" id="SSF53300">
    <property type="entry name" value="vWA-like"/>
    <property type="match status" value="1"/>
</dbReference>
<evidence type="ECO:0000259" key="2">
    <source>
        <dbReference type="PROSITE" id="PS50234"/>
    </source>
</evidence>
<reference evidence="4" key="1">
    <citation type="journal article" date="2023" name="Mol. Phylogenet. Evol.">
        <title>Genome-scale phylogeny and comparative genomics of the fungal order Sordariales.</title>
        <authorList>
            <person name="Hensen N."/>
            <person name="Bonometti L."/>
            <person name="Westerberg I."/>
            <person name="Brannstrom I.O."/>
            <person name="Guillou S."/>
            <person name="Cros-Aarteil S."/>
            <person name="Calhoun S."/>
            <person name="Haridas S."/>
            <person name="Kuo A."/>
            <person name="Mondo S."/>
            <person name="Pangilinan J."/>
            <person name="Riley R."/>
            <person name="LaButti K."/>
            <person name="Andreopoulos B."/>
            <person name="Lipzen A."/>
            <person name="Chen C."/>
            <person name="Yan M."/>
            <person name="Daum C."/>
            <person name="Ng V."/>
            <person name="Clum A."/>
            <person name="Steindorff A."/>
            <person name="Ohm R.A."/>
            <person name="Martin F."/>
            <person name="Silar P."/>
            <person name="Natvig D.O."/>
            <person name="Lalanne C."/>
            <person name="Gautier V."/>
            <person name="Ament-Velasquez S.L."/>
            <person name="Kruys A."/>
            <person name="Hutchinson M.I."/>
            <person name="Powell A.J."/>
            <person name="Barry K."/>
            <person name="Miller A.N."/>
            <person name="Grigoriev I.V."/>
            <person name="Debuchy R."/>
            <person name="Gladieux P."/>
            <person name="Hiltunen Thoren M."/>
            <person name="Johannesson H."/>
        </authorList>
    </citation>
    <scope>NUCLEOTIDE SEQUENCE</scope>
    <source>
        <strain evidence="4">CBS 892.96</strain>
    </source>
</reference>
<sequence length="1158" mass="128583">MSLHVQMDAFHVSQDYRGTENNLALHTNSYLPHLTPVTFSGGAPSAPGAWAPPSLHPRLATYTVQEPSLGRNVLPPTSISIEASVIQDTASITVTQLFWNDSDRIIKEAAYTFPLSSGCTVTDFHCRIGHSRALAGSIKPKEEAHEEFEQHISKHATGAALLEQDTKEVFTTSLGNLPVRTRIRITLTYITILKHHFADRKGTTTLTVPTCIASRYGDKPHDYNDAASTNISKGLTLQIEVVEANKMVSITSPTHKVVVENQLGTRTTSSFADLAGQDSQSSVETALVKLEWGSTFLDRDFVLDIMTGSPSEEAELPQAWIERHPTVPNQQALMLTIPPGFTTRASDPSSKTEILFLADLSGSMTDKISSLRAAMQFFLKGIPQGRKFNIWCFGSSYKSWQPSSVEYGETSYLSAVSWAEANFHANMGGTELLPAVKAIVTARDKRLPTDVIVLTDGETWRLDETLECIRKQRDLTEGRVRFFALGIGKAVSHALVEGIARAGGGYSEVVREASEGDWEDRVVSMTEAALMTDHLGPMHLEVNILGGDGRSQASSIYNAERSPADISTLSPFNRNRIYFLFDSFKSSESIASITLTANTDRGTKSLDIPVTTPKRTNTTIHRLAARSMLEDLEQGQSHIHLGPSRPYPGSWDERNWVRKEAERIACKWSLVSKWTSFFLKEEPYHPEAVDAWFAEGVVKVEDEPGDDLLQSRGPIADVAMLEASVPPGSSPSSVLVGQLVSLPETFTWTAPPPLSQFSTLASRDSYYRRAVARVDVRSAGRSQYCEVSPHYIRPPSGEFDSYVHRLKMGAGPSGEWLMQNSKEPAMRRLSRSMSHPNPATLCDAKLTDSSSDGVRLSREEFTVSTQMALNSRVDQPRPQQLSPLSHVFSQQTSASPVPEAVLLEKLRPAKGKAKYFSQQNRKPTKATPPNNEGDRRWTENHVISELLRFQSAKGYFSRGYFLETDETDPFPSTTANSGEGDSEYLPLLCEFLGKEITNRLTLLRDKDKNDHLFGEDMALKERILFTIAICVLLKRDFASKRSLWILMCRKADGYLKEHIKRVDEAFAKVKAAVKGVRIEGYQSPEGPLVDADTYIYEPKVEIVELEVKDIGTRSIAEPEIAGMNQRVVVRIWSSTISQARSKATANLRDRTRRWCDLT</sequence>
<organism evidence="4 5">
    <name type="scientific">Triangularia setosa</name>
    <dbReference type="NCBI Taxonomy" id="2587417"/>
    <lineage>
        <taxon>Eukaryota</taxon>
        <taxon>Fungi</taxon>
        <taxon>Dikarya</taxon>
        <taxon>Ascomycota</taxon>
        <taxon>Pezizomycotina</taxon>
        <taxon>Sordariomycetes</taxon>
        <taxon>Sordariomycetidae</taxon>
        <taxon>Sordariales</taxon>
        <taxon>Podosporaceae</taxon>
        <taxon>Triangularia</taxon>
    </lineage>
</organism>
<dbReference type="SMART" id="SM00327">
    <property type="entry name" value="VWA"/>
    <property type="match status" value="1"/>
</dbReference>
<dbReference type="PANTHER" id="PTHR45737:SF6">
    <property type="entry name" value="VON WILLEBRAND FACTOR A DOMAIN-CONTAINING PROTEIN 5A"/>
    <property type="match status" value="1"/>
</dbReference>
<evidence type="ECO:0000256" key="1">
    <source>
        <dbReference type="SAM" id="MobiDB-lite"/>
    </source>
</evidence>
<dbReference type="Pfam" id="PF08487">
    <property type="entry name" value="VIT"/>
    <property type="match status" value="1"/>
</dbReference>
<feature type="region of interest" description="Disordered" evidence="1">
    <location>
        <begin position="871"/>
        <end position="893"/>
    </location>
</feature>
<feature type="region of interest" description="Disordered" evidence="1">
    <location>
        <begin position="913"/>
        <end position="936"/>
    </location>
</feature>
<accession>A0AAN6W0H6</accession>